<evidence type="ECO:0000313" key="3">
    <source>
        <dbReference type="Proteomes" id="UP000177078"/>
    </source>
</evidence>
<dbReference type="EMBL" id="MHUC01000015">
    <property type="protein sequence ID" value="OHA70928.1"/>
    <property type="molecule type" value="Genomic_DNA"/>
</dbReference>
<evidence type="ECO:0000256" key="1">
    <source>
        <dbReference type="SAM" id="Phobius"/>
    </source>
</evidence>
<keyword evidence="1" id="KW-0812">Transmembrane</keyword>
<dbReference type="Proteomes" id="UP000177078">
    <property type="component" value="Unassembled WGS sequence"/>
</dbReference>
<reference evidence="2 3" key="1">
    <citation type="journal article" date="2016" name="Nat. Commun.">
        <title>Thousands of microbial genomes shed light on interconnected biogeochemical processes in an aquifer system.</title>
        <authorList>
            <person name="Anantharaman K."/>
            <person name="Brown C.T."/>
            <person name="Hug L.A."/>
            <person name="Sharon I."/>
            <person name="Castelle C.J."/>
            <person name="Probst A.J."/>
            <person name="Thomas B.C."/>
            <person name="Singh A."/>
            <person name="Wilkins M.J."/>
            <person name="Karaoz U."/>
            <person name="Brodie E.L."/>
            <person name="Williams K.H."/>
            <person name="Hubbard S.S."/>
            <person name="Banfield J.F."/>
        </authorList>
    </citation>
    <scope>NUCLEOTIDE SEQUENCE [LARGE SCALE GENOMIC DNA]</scope>
</reference>
<gene>
    <name evidence="2" type="ORF">A3F15_02125</name>
</gene>
<accession>A0A1G2REG7</accession>
<feature type="transmembrane region" description="Helical" evidence="1">
    <location>
        <begin position="6"/>
        <end position="33"/>
    </location>
</feature>
<dbReference type="STRING" id="1802457.A3F15_02125"/>
<evidence type="ECO:0000313" key="2">
    <source>
        <dbReference type="EMBL" id="OHA70928.1"/>
    </source>
</evidence>
<keyword evidence="1" id="KW-1133">Transmembrane helix</keyword>
<sequence length="91" mass="9674">MLWFLGVIDLIAAAILLSKGFGIKVPIAASILIPVGLFAKSFINITDIGSITDIAVALLIVLGIFLPIPWPILLIGAIFMIIKGIMSFIVL</sequence>
<protein>
    <submittedName>
        <fullName evidence="2">Uncharacterized protein</fullName>
    </submittedName>
</protein>
<keyword evidence="1" id="KW-0472">Membrane</keyword>
<proteinExistence type="predicted"/>
<feature type="transmembrane region" description="Helical" evidence="1">
    <location>
        <begin position="72"/>
        <end position="90"/>
    </location>
</feature>
<dbReference type="AlphaFoldDB" id="A0A1G2REG7"/>
<name>A0A1G2REG7_9BACT</name>
<feature type="transmembrane region" description="Helical" evidence="1">
    <location>
        <begin position="45"/>
        <end position="66"/>
    </location>
</feature>
<organism evidence="2 3">
    <name type="scientific">Candidatus Wildermuthbacteria bacterium RIFCSPHIGHO2_12_FULL_40_12</name>
    <dbReference type="NCBI Taxonomy" id="1802457"/>
    <lineage>
        <taxon>Bacteria</taxon>
        <taxon>Candidatus Wildermuthiibacteriota</taxon>
    </lineage>
</organism>
<comment type="caution">
    <text evidence="2">The sequence shown here is derived from an EMBL/GenBank/DDBJ whole genome shotgun (WGS) entry which is preliminary data.</text>
</comment>